<evidence type="ECO:0000313" key="2">
    <source>
        <dbReference type="EMBL" id="GFG38650.1"/>
    </source>
</evidence>
<dbReference type="FunCoup" id="A0A6L2Q3V5">
    <property type="interactions" value="229"/>
</dbReference>
<sequence>MPIKYVGRTTDFKGKTLWEIVGNLKNFGVGRIVVRSTFERYPEPSYLKICKVEALANEDPRKVRVWAEKVFRGRKYPKIVEVCSASYKPDYRLIPKDEEEAYCKRESLGALEKINILPQTIPFPPLLREFILADRHAKGEDVTKEPEMEMVYNDSRDGLSRKAREGEEPNVKFEPGIGTPKSPELYANVQRG</sequence>
<dbReference type="PANTHER" id="PTHR28589">
    <property type="entry name" value="28S RIBOSOMAL PROTEIN S34, MITOCHONDRIAL"/>
    <property type="match status" value="1"/>
</dbReference>
<gene>
    <name evidence="2" type="ORF">Cfor_09238</name>
</gene>
<protein>
    <recommendedName>
        <fullName evidence="4">28S ribosomal protein S34, mitochondrial</fullName>
    </recommendedName>
</protein>
<dbReference type="Proteomes" id="UP000502823">
    <property type="component" value="Unassembled WGS sequence"/>
</dbReference>
<evidence type="ECO:0000313" key="3">
    <source>
        <dbReference type="Proteomes" id="UP000502823"/>
    </source>
</evidence>
<evidence type="ECO:0008006" key="4">
    <source>
        <dbReference type="Google" id="ProtNLM"/>
    </source>
</evidence>
<dbReference type="OrthoDB" id="16434at2759"/>
<dbReference type="Pfam" id="PF16053">
    <property type="entry name" value="MRP-S34"/>
    <property type="match status" value="1"/>
</dbReference>
<evidence type="ECO:0000256" key="1">
    <source>
        <dbReference type="SAM" id="MobiDB-lite"/>
    </source>
</evidence>
<name>A0A6L2Q3V5_COPFO</name>
<dbReference type="PANTHER" id="PTHR28589:SF1">
    <property type="entry name" value="SMALL RIBOSOMAL SUBUNIT PROTEIN MS34"/>
    <property type="match status" value="1"/>
</dbReference>
<proteinExistence type="predicted"/>
<dbReference type="InterPro" id="IPR032053">
    <property type="entry name" value="Ribosomal_mS34"/>
</dbReference>
<accession>A0A6L2Q3V5</accession>
<dbReference type="GO" id="GO:0005739">
    <property type="term" value="C:mitochondrion"/>
    <property type="evidence" value="ECO:0007669"/>
    <property type="project" value="InterPro"/>
</dbReference>
<feature type="compositionally biased region" description="Basic and acidic residues" evidence="1">
    <location>
        <begin position="154"/>
        <end position="171"/>
    </location>
</feature>
<organism evidence="2 3">
    <name type="scientific">Coptotermes formosanus</name>
    <name type="common">Formosan subterranean termite</name>
    <dbReference type="NCBI Taxonomy" id="36987"/>
    <lineage>
        <taxon>Eukaryota</taxon>
        <taxon>Metazoa</taxon>
        <taxon>Ecdysozoa</taxon>
        <taxon>Arthropoda</taxon>
        <taxon>Hexapoda</taxon>
        <taxon>Insecta</taxon>
        <taxon>Pterygota</taxon>
        <taxon>Neoptera</taxon>
        <taxon>Polyneoptera</taxon>
        <taxon>Dictyoptera</taxon>
        <taxon>Blattodea</taxon>
        <taxon>Blattoidea</taxon>
        <taxon>Termitoidae</taxon>
        <taxon>Rhinotermitidae</taxon>
        <taxon>Coptotermes</taxon>
    </lineage>
</organism>
<dbReference type="InParanoid" id="A0A6L2Q3V5"/>
<keyword evidence="3" id="KW-1185">Reference proteome</keyword>
<dbReference type="EMBL" id="BLKM01000799">
    <property type="protein sequence ID" value="GFG38650.1"/>
    <property type="molecule type" value="Genomic_DNA"/>
</dbReference>
<dbReference type="AlphaFoldDB" id="A0A6L2Q3V5"/>
<dbReference type="GO" id="GO:0003735">
    <property type="term" value="F:structural constituent of ribosome"/>
    <property type="evidence" value="ECO:0007669"/>
    <property type="project" value="InterPro"/>
</dbReference>
<reference evidence="3" key="1">
    <citation type="submission" date="2020-01" db="EMBL/GenBank/DDBJ databases">
        <title>Draft genome sequence of the Termite Coptotermes fromosanus.</title>
        <authorList>
            <person name="Itakura S."/>
            <person name="Yosikawa Y."/>
            <person name="Umezawa K."/>
        </authorList>
    </citation>
    <scope>NUCLEOTIDE SEQUENCE [LARGE SCALE GENOMIC DNA]</scope>
</reference>
<feature type="region of interest" description="Disordered" evidence="1">
    <location>
        <begin position="146"/>
        <end position="192"/>
    </location>
</feature>
<comment type="caution">
    <text evidence="2">The sequence shown here is derived from an EMBL/GenBank/DDBJ whole genome shotgun (WGS) entry which is preliminary data.</text>
</comment>